<protein>
    <submittedName>
        <fullName evidence="2">Uncharacterized protein</fullName>
    </submittedName>
</protein>
<keyword evidence="1" id="KW-1133">Transmembrane helix</keyword>
<dbReference type="AlphaFoldDB" id="A0A803R8S7"/>
<feature type="transmembrane region" description="Helical" evidence="1">
    <location>
        <begin position="52"/>
        <end position="71"/>
    </location>
</feature>
<dbReference type="Proteomes" id="UP000596661">
    <property type="component" value="Chromosome 9"/>
</dbReference>
<proteinExistence type="predicted"/>
<reference evidence="2" key="1">
    <citation type="submission" date="2018-11" db="EMBL/GenBank/DDBJ databases">
        <authorList>
            <person name="Grassa J C."/>
        </authorList>
    </citation>
    <scope>NUCLEOTIDE SEQUENCE [LARGE SCALE GENOMIC DNA]</scope>
</reference>
<dbReference type="EnsemblPlants" id="novel_model_6451_5bd9a17a">
    <property type="protein sequence ID" value="cds.novel_model_6451_5bd9a17a"/>
    <property type="gene ID" value="novel_gene_3371_5bd9a17a"/>
</dbReference>
<evidence type="ECO:0000313" key="3">
    <source>
        <dbReference type="Proteomes" id="UP000596661"/>
    </source>
</evidence>
<name>A0A803R8S7_CANSA</name>
<evidence type="ECO:0000256" key="1">
    <source>
        <dbReference type="SAM" id="Phobius"/>
    </source>
</evidence>
<dbReference type="Gramene" id="novel_model_6451_5bd9a17a">
    <property type="protein sequence ID" value="cds.novel_model_6451_5bd9a17a"/>
    <property type="gene ID" value="novel_gene_3371_5bd9a17a"/>
</dbReference>
<sequence length="86" mass="9850">MKLKLHITLNSFLLVAVFPLKHFTFVGMLATIQWSISIMIDDDDDGDDYVLNWLRVLFVILGNQISTFFLMDEGTTSTISVKIFAY</sequence>
<evidence type="ECO:0000313" key="2">
    <source>
        <dbReference type="EnsemblPlants" id="cds.novel_model_6451_5bd9a17a"/>
    </source>
</evidence>
<feature type="transmembrane region" description="Helical" evidence="1">
    <location>
        <begin position="12"/>
        <end position="32"/>
    </location>
</feature>
<accession>A0A803R8S7</accession>
<keyword evidence="3" id="KW-1185">Reference proteome</keyword>
<keyword evidence="1" id="KW-0812">Transmembrane</keyword>
<dbReference type="EMBL" id="UZAU01000718">
    <property type="status" value="NOT_ANNOTATED_CDS"/>
    <property type="molecule type" value="Genomic_DNA"/>
</dbReference>
<keyword evidence="1" id="KW-0472">Membrane</keyword>
<reference evidence="2" key="2">
    <citation type="submission" date="2021-03" db="UniProtKB">
        <authorList>
            <consortium name="EnsemblPlants"/>
        </authorList>
    </citation>
    <scope>IDENTIFICATION</scope>
</reference>
<organism evidence="2 3">
    <name type="scientific">Cannabis sativa</name>
    <name type="common">Hemp</name>
    <name type="synonym">Marijuana</name>
    <dbReference type="NCBI Taxonomy" id="3483"/>
    <lineage>
        <taxon>Eukaryota</taxon>
        <taxon>Viridiplantae</taxon>
        <taxon>Streptophyta</taxon>
        <taxon>Embryophyta</taxon>
        <taxon>Tracheophyta</taxon>
        <taxon>Spermatophyta</taxon>
        <taxon>Magnoliopsida</taxon>
        <taxon>eudicotyledons</taxon>
        <taxon>Gunneridae</taxon>
        <taxon>Pentapetalae</taxon>
        <taxon>rosids</taxon>
        <taxon>fabids</taxon>
        <taxon>Rosales</taxon>
        <taxon>Cannabaceae</taxon>
        <taxon>Cannabis</taxon>
    </lineage>
</organism>